<feature type="domain" description="C2H2-type" evidence="14">
    <location>
        <begin position="571"/>
        <end position="598"/>
    </location>
</feature>
<dbReference type="PANTHER" id="PTHR24392:SF49">
    <property type="entry name" value="PROTEIN HUNCHBACK"/>
    <property type="match status" value="1"/>
</dbReference>
<dbReference type="PROSITE" id="PS00028">
    <property type="entry name" value="ZINC_FINGER_C2H2_1"/>
    <property type="match status" value="2"/>
</dbReference>
<keyword evidence="16" id="KW-1185">Reference proteome</keyword>
<keyword evidence="10" id="KW-0862">Zinc</keyword>
<dbReference type="Proteomes" id="UP001162162">
    <property type="component" value="Unassembled WGS sequence"/>
</dbReference>
<dbReference type="SUPFAM" id="SSF57667">
    <property type="entry name" value="beta-beta-alpha zinc fingers"/>
    <property type="match status" value="6"/>
</dbReference>
<feature type="domain" description="C2H2-type" evidence="14">
    <location>
        <begin position="746"/>
        <end position="773"/>
    </location>
</feature>
<name>A0AAV8Z3X0_9CUCU</name>
<feature type="domain" description="C2H2-type" evidence="14">
    <location>
        <begin position="715"/>
        <end position="742"/>
    </location>
</feature>
<gene>
    <name evidence="15" type="ORF">NQ318_001850</name>
</gene>
<reference evidence="15" key="1">
    <citation type="journal article" date="2023" name="Insect Mol. Biol.">
        <title>Genome sequencing provides insights into the evolution of gene families encoding plant cell wall-degrading enzymes in longhorned beetles.</title>
        <authorList>
            <person name="Shin N.R."/>
            <person name="Okamura Y."/>
            <person name="Kirsch R."/>
            <person name="Pauchet Y."/>
        </authorList>
    </citation>
    <scope>NUCLEOTIDE SEQUENCE</scope>
    <source>
        <strain evidence="15">AMC_N1</strain>
    </source>
</reference>
<dbReference type="SMART" id="SM00355">
    <property type="entry name" value="ZnF_C2H2"/>
    <property type="match status" value="12"/>
</dbReference>
<feature type="domain" description="C2H2-type" evidence="14">
    <location>
        <begin position="633"/>
        <end position="660"/>
    </location>
</feature>
<organism evidence="15 16">
    <name type="scientific">Aromia moschata</name>
    <dbReference type="NCBI Taxonomy" id="1265417"/>
    <lineage>
        <taxon>Eukaryota</taxon>
        <taxon>Metazoa</taxon>
        <taxon>Ecdysozoa</taxon>
        <taxon>Arthropoda</taxon>
        <taxon>Hexapoda</taxon>
        <taxon>Insecta</taxon>
        <taxon>Pterygota</taxon>
        <taxon>Neoptera</taxon>
        <taxon>Endopterygota</taxon>
        <taxon>Coleoptera</taxon>
        <taxon>Polyphaga</taxon>
        <taxon>Cucujiformia</taxon>
        <taxon>Chrysomeloidea</taxon>
        <taxon>Cerambycidae</taxon>
        <taxon>Cerambycinae</taxon>
        <taxon>Callichromatini</taxon>
        <taxon>Aromia</taxon>
    </lineage>
</organism>
<protein>
    <recommendedName>
        <fullName evidence="4">Protein hunchback</fullName>
    </recommendedName>
</protein>
<evidence type="ECO:0000256" key="13">
    <source>
        <dbReference type="PROSITE-ProRule" id="PRU00042"/>
    </source>
</evidence>
<evidence type="ECO:0000313" key="15">
    <source>
        <dbReference type="EMBL" id="KAJ8957854.1"/>
    </source>
</evidence>
<evidence type="ECO:0000256" key="6">
    <source>
        <dbReference type="ARBA" id="ARBA00022492"/>
    </source>
</evidence>
<sequence length="813" mass="95102">MSQLNEKSMIFTEEGQLAMCYKCAEDLATCFEFKSSRLSLEHRIDSFASHEDSAKRDPFFPTREEYDNRDNLLEHRTVCCFCMKSDSSNVYTSLTDDKNGVNMRVLLNKFFPELLILDVNHGILFCPACNASLESFFRTMNKWATTQLNIEENGVKTHNVTGNYNDLDLLPQCEVKQEPLYEFVKSEECEVKIPVSLLPTETFDPVKLEGEDFSIKREDIDLKIMQDDYKRSEQYANHPSQLEESELDFNMMPKYNFKQHIVTHLDPSNVTMYQCNRCEYKAKRKSDLKQHTVTHSDLSEIAAFRCDQCEFKAKYISRLKQHMLVHLDPSEVTMYMCEKCGYKAKQEYRLKEHMATHLDPSEVVMHTCERCEYKTRHKSSLKRHMISHQNPSKVALHRCERCQYRTMYKSCLKLHMTLNVAEDLSFCAPCNSSLESFFSAMRDWSSVGLNIVCLNDITAHTNTVNCTGLNLVPQFELKHEQDDVGFGADIFENEDAKINIPESDLVKLEVQEFGIKQEEVDVMVTSDDSMGLGEYTVTPSQLENAKMKEDGTVFQYDQTEDYDFLDTPHQYQCELCNYKTRYKSRLKDHMVIHLDPSKTATYQSDRCEYKAKRKKSLTKHKVTHQDPAEITMYQCDRCDYKVKHKPNLKKHMLTHQGSEDAIIQSHQCEICGFKAMYKSRLKEHMCDKCEYKAKLKPSLTKHMVVHQDPSEVSMYQCEICEHMVKHKSNLKKHMMVHQDSSEVTIYQCDKCDYKARYKSHLKEHMLIHLDPSEITLYQCDMCDYKTKHKSYLKKHKVTHQNLSEVTLYGVRQM</sequence>
<evidence type="ECO:0000256" key="1">
    <source>
        <dbReference type="ARBA" id="ARBA00003983"/>
    </source>
</evidence>
<keyword evidence="5" id="KW-0217">Developmental protein</keyword>
<dbReference type="GO" id="GO:0008270">
    <property type="term" value="F:zinc ion binding"/>
    <property type="evidence" value="ECO:0007669"/>
    <property type="project" value="UniProtKB-KW"/>
</dbReference>
<keyword evidence="8" id="KW-0677">Repeat</keyword>
<evidence type="ECO:0000256" key="4">
    <source>
        <dbReference type="ARBA" id="ARBA00013638"/>
    </source>
</evidence>
<proteinExistence type="inferred from homology"/>
<comment type="function">
    <text evidence="1">Gap class segmentation protein that controls development of head structures.</text>
</comment>
<keyword evidence="9 13" id="KW-0863">Zinc-finger</keyword>
<dbReference type="GO" id="GO:0035282">
    <property type="term" value="P:segmentation"/>
    <property type="evidence" value="ECO:0007669"/>
    <property type="project" value="UniProtKB-KW"/>
</dbReference>
<dbReference type="GO" id="GO:0005634">
    <property type="term" value="C:nucleus"/>
    <property type="evidence" value="ECO:0007669"/>
    <property type="project" value="UniProtKB-SubCell"/>
</dbReference>
<feature type="domain" description="C2H2-type" evidence="14">
    <location>
        <begin position="777"/>
        <end position="804"/>
    </location>
</feature>
<evidence type="ECO:0000256" key="8">
    <source>
        <dbReference type="ARBA" id="ARBA00022737"/>
    </source>
</evidence>
<evidence type="ECO:0000256" key="12">
    <source>
        <dbReference type="ARBA" id="ARBA00023242"/>
    </source>
</evidence>
<keyword evidence="6" id="KW-0302">Gap protein</keyword>
<feature type="domain" description="C2H2-type" evidence="14">
    <location>
        <begin position="273"/>
        <end position="300"/>
    </location>
</feature>
<evidence type="ECO:0000256" key="10">
    <source>
        <dbReference type="ARBA" id="ARBA00022833"/>
    </source>
</evidence>
<dbReference type="GO" id="GO:0003677">
    <property type="term" value="F:DNA binding"/>
    <property type="evidence" value="ECO:0007669"/>
    <property type="project" value="UniProtKB-KW"/>
</dbReference>
<dbReference type="PROSITE" id="PS50157">
    <property type="entry name" value="ZINC_FINGER_C2H2_2"/>
    <property type="match status" value="8"/>
</dbReference>
<dbReference type="FunFam" id="3.30.160.60:FF:002203">
    <property type="entry name" value="Zinc finger protein 142-like Protein"/>
    <property type="match status" value="1"/>
</dbReference>
<evidence type="ECO:0000259" key="14">
    <source>
        <dbReference type="PROSITE" id="PS50157"/>
    </source>
</evidence>
<comment type="similarity">
    <text evidence="3">Belongs to the hunchback C2H2-type zinc-finger protein family.</text>
</comment>
<keyword evidence="11" id="KW-0238">DNA-binding</keyword>
<dbReference type="Pfam" id="PF00096">
    <property type="entry name" value="zf-C2H2"/>
    <property type="match status" value="3"/>
</dbReference>
<dbReference type="InterPro" id="IPR036236">
    <property type="entry name" value="Znf_C2H2_sf"/>
</dbReference>
<dbReference type="EMBL" id="JAPWTK010000020">
    <property type="protein sequence ID" value="KAJ8957854.1"/>
    <property type="molecule type" value="Genomic_DNA"/>
</dbReference>
<feature type="domain" description="C2H2-type" evidence="14">
    <location>
        <begin position="366"/>
        <end position="393"/>
    </location>
</feature>
<dbReference type="InterPro" id="IPR013087">
    <property type="entry name" value="Znf_C2H2_type"/>
</dbReference>
<evidence type="ECO:0000256" key="3">
    <source>
        <dbReference type="ARBA" id="ARBA00007746"/>
    </source>
</evidence>
<dbReference type="Gene3D" id="3.30.160.60">
    <property type="entry name" value="Classic Zinc Finger"/>
    <property type="match status" value="7"/>
</dbReference>
<dbReference type="AlphaFoldDB" id="A0AAV8Z3X0"/>
<dbReference type="PANTHER" id="PTHR24392">
    <property type="entry name" value="ZINC FINGER PROTEIN"/>
    <property type="match status" value="1"/>
</dbReference>
<comment type="subcellular location">
    <subcellularLocation>
        <location evidence="2">Nucleus</location>
    </subcellularLocation>
</comment>
<keyword evidence="12" id="KW-0539">Nucleus</keyword>
<evidence type="ECO:0000313" key="16">
    <source>
        <dbReference type="Proteomes" id="UP001162162"/>
    </source>
</evidence>
<evidence type="ECO:0000256" key="11">
    <source>
        <dbReference type="ARBA" id="ARBA00023125"/>
    </source>
</evidence>
<feature type="domain" description="C2H2-type" evidence="14">
    <location>
        <begin position="335"/>
        <end position="362"/>
    </location>
</feature>
<evidence type="ECO:0000256" key="7">
    <source>
        <dbReference type="ARBA" id="ARBA00022723"/>
    </source>
</evidence>
<keyword evidence="7" id="KW-0479">Metal-binding</keyword>
<evidence type="ECO:0000256" key="5">
    <source>
        <dbReference type="ARBA" id="ARBA00022473"/>
    </source>
</evidence>
<comment type="caution">
    <text evidence="15">The sequence shown here is derived from an EMBL/GenBank/DDBJ whole genome shotgun (WGS) entry which is preliminary data.</text>
</comment>
<evidence type="ECO:0000256" key="9">
    <source>
        <dbReference type="ARBA" id="ARBA00022771"/>
    </source>
</evidence>
<evidence type="ECO:0000256" key="2">
    <source>
        <dbReference type="ARBA" id="ARBA00004123"/>
    </source>
</evidence>
<accession>A0AAV8Z3X0</accession>